<accession>A0ACD5HGG3</accession>
<name>A0ACD5HGG3_9PROT</name>
<keyword evidence="1" id="KW-0547">Nucleotide-binding</keyword>
<sequence length="262" mass="28309">MNIAAESASERKDQPPLLRLRGIGKRFGAVQALRDIDLDVWPGEVLALLGDNGAGKSTLVKIIAGAQAPTSGSMQFHDQTLRQFDPRVARDLGIETLYQDLAVAENLDVSANIFLGRERKKRLLGILPFLARREMRKESVLALQKLAIQLPLRQPVGELSGGQRQAVAIARAAYWQAKLVIMDEPTAAIGVGEHAAILHLIQTLAASGVAVILITHTMPDVWQVASRITVLTRGEKALDGRPDDLDEDLVVKAMLVGKGVAA</sequence>
<protein>
    <submittedName>
        <fullName evidence="1">ATP-binding cassette domain-containing protein</fullName>
    </submittedName>
</protein>
<evidence type="ECO:0000313" key="2">
    <source>
        <dbReference type="Proteomes" id="UP001195965"/>
    </source>
</evidence>
<gene>
    <name evidence="1" type="ORF">HHS34_014145</name>
</gene>
<evidence type="ECO:0000313" key="1">
    <source>
        <dbReference type="EMBL" id="XRI73566.1"/>
    </source>
</evidence>
<keyword evidence="1" id="KW-0067">ATP-binding</keyword>
<keyword evidence="2" id="KW-1185">Reference proteome</keyword>
<dbReference type="EMBL" id="CP127526">
    <property type="protein sequence ID" value="XRI73566.1"/>
    <property type="molecule type" value="Genomic_DNA"/>
</dbReference>
<dbReference type="Proteomes" id="UP001195965">
    <property type="component" value="Chromosome"/>
</dbReference>
<organism evidence="1 2">
    <name type="scientific">Acidithiobacillus montserratensis</name>
    <dbReference type="NCBI Taxonomy" id="2729135"/>
    <lineage>
        <taxon>Bacteria</taxon>
        <taxon>Pseudomonadati</taxon>
        <taxon>Pseudomonadota</taxon>
        <taxon>Acidithiobacillia</taxon>
        <taxon>Acidithiobacillales</taxon>
        <taxon>Acidithiobacillaceae</taxon>
        <taxon>Acidithiobacillus</taxon>
    </lineage>
</organism>
<proteinExistence type="predicted"/>
<reference evidence="1 2" key="1">
    <citation type="journal article" date="2021" name="ISME J.">
        <title>Genomic evolution of the class Acidithiobacillia: deep-branching Proteobacteria living in extreme acidic conditions.</title>
        <authorList>
            <person name="Moya-Beltran A."/>
            <person name="Beard S."/>
            <person name="Rojas-Villalobos C."/>
            <person name="Issotta F."/>
            <person name="Gallardo Y."/>
            <person name="Ulloa R."/>
            <person name="Giaveno A."/>
            <person name="Degli Esposti M."/>
            <person name="Johnson D.B."/>
            <person name="Quatrini R."/>
        </authorList>
    </citation>
    <scope>NUCLEOTIDE SEQUENCE [LARGE SCALE GENOMIC DNA]</scope>
    <source>
        <strain evidence="1 2">GG1-14</strain>
    </source>
</reference>